<keyword evidence="1" id="KW-0547">Nucleotide-binding</keyword>
<keyword evidence="2" id="KW-0378">Hydrolase</keyword>
<dbReference type="InterPro" id="IPR004948">
    <property type="entry name" value="Nuc-triphosphatase_THEP1"/>
</dbReference>
<proteinExistence type="predicted"/>
<keyword evidence="3" id="KW-0067">ATP-binding</keyword>
<name>A0A1Y4MWD0_9FIRM</name>
<gene>
    <name evidence="4" type="ORF">B5F11_13115</name>
</gene>
<comment type="caution">
    <text evidence="4">The sequence shown here is derived from an EMBL/GenBank/DDBJ whole genome shotgun (WGS) entry which is preliminary data.</text>
</comment>
<dbReference type="GO" id="GO:0017111">
    <property type="term" value="F:ribonucleoside triphosphate phosphatase activity"/>
    <property type="evidence" value="ECO:0007669"/>
    <property type="project" value="InterPro"/>
</dbReference>
<dbReference type="Pfam" id="PF03266">
    <property type="entry name" value="NTPase_1"/>
    <property type="match status" value="1"/>
</dbReference>
<dbReference type="GO" id="GO:0005524">
    <property type="term" value="F:ATP binding"/>
    <property type="evidence" value="ECO:0007669"/>
    <property type="project" value="UniProtKB-KW"/>
</dbReference>
<dbReference type="PANTHER" id="PTHR43146:SF1">
    <property type="entry name" value="CANCER-RELATED NUCLEOSIDE-TRIPHOSPHATASE"/>
    <property type="match status" value="1"/>
</dbReference>
<evidence type="ECO:0008006" key="6">
    <source>
        <dbReference type="Google" id="ProtNLM"/>
    </source>
</evidence>
<evidence type="ECO:0000256" key="2">
    <source>
        <dbReference type="ARBA" id="ARBA00022801"/>
    </source>
</evidence>
<organism evidence="4 5">
    <name type="scientific">Anaerotruncus colihominis</name>
    <dbReference type="NCBI Taxonomy" id="169435"/>
    <lineage>
        <taxon>Bacteria</taxon>
        <taxon>Bacillati</taxon>
        <taxon>Bacillota</taxon>
        <taxon>Clostridia</taxon>
        <taxon>Eubacteriales</taxon>
        <taxon>Oscillospiraceae</taxon>
        <taxon>Anaerotruncus</taxon>
    </lineage>
</organism>
<dbReference type="PANTHER" id="PTHR43146">
    <property type="entry name" value="CANCER-RELATED NUCLEOSIDE-TRIPHOSPHATASE"/>
    <property type="match status" value="1"/>
</dbReference>
<evidence type="ECO:0000313" key="5">
    <source>
        <dbReference type="Proteomes" id="UP000196386"/>
    </source>
</evidence>
<dbReference type="InterPro" id="IPR027417">
    <property type="entry name" value="P-loop_NTPase"/>
</dbReference>
<dbReference type="EMBL" id="NFKP01000017">
    <property type="protein sequence ID" value="OUP68513.1"/>
    <property type="molecule type" value="Genomic_DNA"/>
</dbReference>
<evidence type="ECO:0000313" key="4">
    <source>
        <dbReference type="EMBL" id="OUP68513.1"/>
    </source>
</evidence>
<dbReference type="SUPFAM" id="SSF52540">
    <property type="entry name" value="P-loop containing nucleoside triphosphate hydrolases"/>
    <property type="match status" value="1"/>
</dbReference>
<sequence length="193" mass="20687">MCQTLGGQMHKTIAAKRRLLITEFRGFDMTKHLFLTGEKGIGKSTLIKALLKRSPGPFGGFFTVKSAGVLSGQITVHLLRVGMQDSPCADNLLFCCGAQKDQASIAARFNALGCAALTPRPGVRLLVMDEIGPHEEEAVDFRQAVLAALNGPVQILGVLQRAESSFLHQIATHPNVRIVTVTAANRDILASAL</sequence>
<protein>
    <recommendedName>
        <fullName evidence="6">AAA+ ATPase domain-containing protein</fullName>
    </recommendedName>
</protein>
<accession>A0A1Y4MWD0</accession>
<evidence type="ECO:0000256" key="3">
    <source>
        <dbReference type="ARBA" id="ARBA00022840"/>
    </source>
</evidence>
<dbReference type="Proteomes" id="UP000196386">
    <property type="component" value="Unassembled WGS sequence"/>
</dbReference>
<reference evidence="5" key="1">
    <citation type="submission" date="2017-04" db="EMBL/GenBank/DDBJ databases">
        <title>Function of individual gut microbiota members based on whole genome sequencing of pure cultures obtained from chicken caecum.</title>
        <authorList>
            <person name="Medvecky M."/>
            <person name="Cejkova D."/>
            <person name="Polansky O."/>
            <person name="Karasova D."/>
            <person name="Kubasova T."/>
            <person name="Cizek A."/>
            <person name="Rychlik I."/>
        </authorList>
    </citation>
    <scope>NUCLEOTIDE SEQUENCE [LARGE SCALE GENOMIC DNA]</scope>
    <source>
        <strain evidence="5">An175</strain>
    </source>
</reference>
<dbReference type="Gene3D" id="3.40.50.300">
    <property type="entry name" value="P-loop containing nucleotide triphosphate hydrolases"/>
    <property type="match status" value="1"/>
</dbReference>
<dbReference type="AlphaFoldDB" id="A0A1Y4MWD0"/>
<evidence type="ECO:0000256" key="1">
    <source>
        <dbReference type="ARBA" id="ARBA00022741"/>
    </source>
</evidence>